<proteinExistence type="predicted"/>
<name>A0A7W7HZG9_9ACTN</name>
<keyword evidence="2" id="KW-0808">Transferase</keyword>
<dbReference type="Pfam" id="PF13649">
    <property type="entry name" value="Methyltransf_25"/>
    <property type="match status" value="1"/>
</dbReference>
<dbReference type="SUPFAM" id="SSF53335">
    <property type="entry name" value="S-adenosyl-L-methionine-dependent methyltransferases"/>
    <property type="match status" value="1"/>
</dbReference>
<dbReference type="GO" id="GO:0008168">
    <property type="term" value="F:methyltransferase activity"/>
    <property type="evidence" value="ECO:0007669"/>
    <property type="project" value="UniProtKB-KW"/>
</dbReference>
<dbReference type="InterPro" id="IPR029063">
    <property type="entry name" value="SAM-dependent_MTases_sf"/>
</dbReference>
<keyword evidence="2" id="KW-0489">Methyltransferase</keyword>
<gene>
    <name evidence="2" type="ORF">BJ971_004207</name>
</gene>
<accession>A0A7W7HZG9</accession>
<protein>
    <submittedName>
        <fullName evidence="2">SAM-dependent methyltransferase</fullName>
    </submittedName>
</protein>
<dbReference type="CDD" id="cd02440">
    <property type="entry name" value="AdoMet_MTases"/>
    <property type="match status" value="1"/>
</dbReference>
<reference evidence="2 3" key="1">
    <citation type="submission" date="2020-08" db="EMBL/GenBank/DDBJ databases">
        <title>Sequencing the genomes of 1000 actinobacteria strains.</title>
        <authorList>
            <person name="Klenk H.-P."/>
        </authorList>
    </citation>
    <scope>NUCLEOTIDE SEQUENCE [LARGE SCALE GENOMIC DNA]</scope>
    <source>
        <strain evidence="2 3">DSM 43149</strain>
    </source>
</reference>
<dbReference type="RefSeq" id="WP_184994933.1">
    <property type="nucleotide sequence ID" value="NZ_BOMK01000020.1"/>
</dbReference>
<dbReference type="InterPro" id="IPR050447">
    <property type="entry name" value="Erg6_SMT_methyltransf"/>
</dbReference>
<dbReference type="AlphaFoldDB" id="A0A7W7HZG9"/>
<dbReference type="EMBL" id="JACHNH010000001">
    <property type="protein sequence ID" value="MBB4763651.1"/>
    <property type="molecule type" value="Genomic_DNA"/>
</dbReference>
<comment type="caution">
    <text evidence="2">The sequence shown here is derived from an EMBL/GenBank/DDBJ whole genome shotgun (WGS) entry which is preliminary data.</text>
</comment>
<keyword evidence="3" id="KW-1185">Reference proteome</keyword>
<dbReference type="PANTHER" id="PTHR44068:SF11">
    <property type="entry name" value="GERANYL DIPHOSPHATE 2-C-METHYLTRANSFERASE"/>
    <property type="match status" value="1"/>
</dbReference>
<feature type="domain" description="Methyltransferase" evidence="1">
    <location>
        <begin position="30"/>
        <end position="123"/>
    </location>
</feature>
<evidence type="ECO:0000313" key="3">
    <source>
        <dbReference type="Proteomes" id="UP000578112"/>
    </source>
</evidence>
<dbReference type="PANTHER" id="PTHR44068">
    <property type="entry name" value="ZGC:194242"/>
    <property type="match status" value="1"/>
</dbReference>
<organism evidence="2 3">
    <name type="scientific">Actinoplanes digitatis</name>
    <dbReference type="NCBI Taxonomy" id="1868"/>
    <lineage>
        <taxon>Bacteria</taxon>
        <taxon>Bacillati</taxon>
        <taxon>Actinomycetota</taxon>
        <taxon>Actinomycetes</taxon>
        <taxon>Micromonosporales</taxon>
        <taxon>Micromonosporaceae</taxon>
        <taxon>Actinoplanes</taxon>
    </lineage>
</organism>
<dbReference type="InterPro" id="IPR041698">
    <property type="entry name" value="Methyltransf_25"/>
</dbReference>
<evidence type="ECO:0000313" key="2">
    <source>
        <dbReference type="EMBL" id="MBB4763651.1"/>
    </source>
</evidence>
<dbReference type="Proteomes" id="UP000578112">
    <property type="component" value="Unassembled WGS sequence"/>
</dbReference>
<sequence>MTPATGYDAELRRHNEVLRRAAGLRLDDHVLDLGCGAGQTTRQAARAARAGTALGVDVSAPAIERARALAQGIHNVTFEHADAQVHRFAPERFDVAISRFGTMFFDDPVAAFANVGRALRPAGRLVMLVWQSRERNEWDAAIRRSLEMTGAGGGPDPFSLADPPAVRQTLEAAGLAEIALADVREPIYFGPDVPAAFDWVRGFTCTSEFLDRLDPAAAAHAEERLRRTLAANLSADGVRFDSRAWLVTARRPS</sequence>
<dbReference type="GO" id="GO:0032259">
    <property type="term" value="P:methylation"/>
    <property type="evidence" value="ECO:0007669"/>
    <property type="project" value="UniProtKB-KW"/>
</dbReference>
<evidence type="ECO:0000259" key="1">
    <source>
        <dbReference type="Pfam" id="PF13649"/>
    </source>
</evidence>
<dbReference type="Gene3D" id="3.40.50.150">
    <property type="entry name" value="Vaccinia Virus protein VP39"/>
    <property type="match status" value="1"/>
</dbReference>